<dbReference type="STRING" id="31234.E3N8K7"/>
<gene>
    <name evidence="2" type="ORF">CRE_18180</name>
</gene>
<dbReference type="CDD" id="cd00037">
    <property type="entry name" value="CLECT"/>
    <property type="match status" value="1"/>
</dbReference>
<dbReference type="InterPro" id="IPR006583">
    <property type="entry name" value="PAN-3_domain"/>
</dbReference>
<dbReference type="PANTHER" id="PTHR47629">
    <property type="entry name" value="C-TYPE LECTIN-RELATED"/>
    <property type="match status" value="1"/>
</dbReference>
<dbReference type="Pfam" id="PF08277">
    <property type="entry name" value="PAN_3"/>
    <property type="match status" value="1"/>
</dbReference>
<keyword evidence="3" id="KW-1185">Reference proteome</keyword>
<dbReference type="AlphaFoldDB" id="E3N8K7"/>
<protein>
    <recommendedName>
        <fullName evidence="1">PAN-3 domain-containing protein</fullName>
    </recommendedName>
</protein>
<dbReference type="SMART" id="SM00605">
    <property type="entry name" value="CW"/>
    <property type="match status" value="1"/>
</dbReference>
<sequence>MLKIFGKIPNTDLGDTVDPDCVQTCFKAFDCILAYFDTNGRCQLLNFNETETLEVVETTKEDGLFVAFKVCPSVCLSVHTSGCPLFQTTLPNNTCPAYSDIHPVVNIGEDPITWKKSGTTFSFQRCVGDWKMFRRSNPEITVCMQVYGIRSGVNQTEATRFCEDMGYKVTGVATVDESRWLKKRFLEIYPKADNYQAIWIDGVRNCEGESNPKCNVSFETDGLEPRMVSKRPTKRFEVFEWSDEYTVGVEALTPDNAALSFYKGSTPENCLGVISNSGTTVSLNDIPCGRGSGLELGVACGYRMLA</sequence>
<reference evidence="2" key="1">
    <citation type="submission" date="2007-07" db="EMBL/GenBank/DDBJ databases">
        <title>PCAP assembly of the Caenorhabditis remanei genome.</title>
        <authorList>
            <consortium name="The Caenorhabditis remanei Sequencing Consortium"/>
            <person name="Wilson R.K."/>
        </authorList>
    </citation>
    <scope>NUCLEOTIDE SEQUENCE [LARGE SCALE GENOMIC DNA]</scope>
    <source>
        <strain evidence="2">PB4641</strain>
    </source>
</reference>
<proteinExistence type="predicted"/>
<name>E3N8K7_CAERE</name>
<dbReference type="SUPFAM" id="SSF56436">
    <property type="entry name" value="C-type lectin-like"/>
    <property type="match status" value="1"/>
</dbReference>
<dbReference type="OMA" id="NCEGESN"/>
<evidence type="ECO:0000313" key="2">
    <source>
        <dbReference type="EMBL" id="EFO89504.1"/>
    </source>
</evidence>
<feature type="domain" description="PAN-3" evidence="1">
    <location>
        <begin position="1"/>
        <end position="123"/>
    </location>
</feature>
<evidence type="ECO:0000259" key="1">
    <source>
        <dbReference type="SMART" id="SM00605"/>
    </source>
</evidence>
<dbReference type="Gene3D" id="3.10.100.10">
    <property type="entry name" value="Mannose-Binding Protein A, subunit A"/>
    <property type="match status" value="1"/>
</dbReference>
<dbReference type="InterPro" id="IPR016186">
    <property type="entry name" value="C-type_lectin-like/link_sf"/>
</dbReference>
<dbReference type="eggNOG" id="KOG4297">
    <property type="taxonomic scope" value="Eukaryota"/>
</dbReference>
<dbReference type="InterPro" id="IPR016187">
    <property type="entry name" value="CTDL_fold"/>
</dbReference>
<dbReference type="HOGENOM" id="CLU_078891_0_0_1"/>
<dbReference type="EMBL" id="DS268557">
    <property type="protein sequence ID" value="EFO89504.1"/>
    <property type="molecule type" value="Genomic_DNA"/>
</dbReference>
<dbReference type="PANTHER" id="PTHR47629:SF5">
    <property type="entry name" value="C-TYPE LECTIN-RELATED"/>
    <property type="match status" value="1"/>
</dbReference>
<organism evidence="3">
    <name type="scientific">Caenorhabditis remanei</name>
    <name type="common">Caenorhabditis vulgaris</name>
    <dbReference type="NCBI Taxonomy" id="31234"/>
    <lineage>
        <taxon>Eukaryota</taxon>
        <taxon>Metazoa</taxon>
        <taxon>Ecdysozoa</taxon>
        <taxon>Nematoda</taxon>
        <taxon>Chromadorea</taxon>
        <taxon>Rhabditida</taxon>
        <taxon>Rhabditina</taxon>
        <taxon>Rhabditomorpha</taxon>
        <taxon>Rhabditoidea</taxon>
        <taxon>Rhabditidae</taxon>
        <taxon>Peloderinae</taxon>
        <taxon>Caenorhabditis</taxon>
    </lineage>
</organism>
<dbReference type="InParanoid" id="E3N8K7"/>
<dbReference type="Proteomes" id="UP000008281">
    <property type="component" value="Unassembled WGS sequence"/>
</dbReference>
<accession>E3N8K7</accession>
<dbReference type="OrthoDB" id="5841182at2759"/>
<evidence type="ECO:0000313" key="3">
    <source>
        <dbReference type="Proteomes" id="UP000008281"/>
    </source>
</evidence>